<reference evidence="1 2" key="1">
    <citation type="journal article" date="2019" name="Nat. Ecol. Evol.">
        <title>Megaphylogeny resolves global patterns of mushroom evolution.</title>
        <authorList>
            <person name="Varga T."/>
            <person name="Krizsan K."/>
            <person name="Foldi C."/>
            <person name="Dima B."/>
            <person name="Sanchez-Garcia M."/>
            <person name="Sanchez-Ramirez S."/>
            <person name="Szollosi G.J."/>
            <person name="Szarkandi J.G."/>
            <person name="Papp V."/>
            <person name="Albert L."/>
            <person name="Andreopoulos W."/>
            <person name="Angelini C."/>
            <person name="Antonin V."/>
            <person name="Barry K.W."/>
            <person name="Bougher N.L."/>
            <person name="Buchanan P."/>
            <person name="Buyck B."/>
            <person name="Bense V."/>
            <person name="Catcheside P."/>
            <person name="Chovatia M."/>
            <person name="Cooper J."/>
            <person name="Damon W."/>
            <person name="Desjardin D."/>
            <person name="Finy P."/>
            <person name="Geml J."/>
            <person name="Haridas S."/>
            <person name="Hughes K."/>
            <person name="Justo A."/>
            <person name="Karasinski D."/>
            <person name="Kautmanova I."/>
            <person name="Kiss B."/>
            <person name="Kocsube S."/>
            <person name="Kotiranta H."/>
            <person name="LaButti K.M."/>
            <person name="Lechner B.E."/>
            <person name="Liimatainen K."/>
            <person name="Lipzen A."/>
            <person name="Lukacs Z."/>
            <person name="Mihaltcheva S."/>
            <person name="Morgado L.N."/>
            <person name="Niskanen T."/>
            <person name="Noordeloos M.E."/>
            <person name="Ohm R.A."/>
            <person name="Ortiz-Santana B."/>
            <person name="Ovrebo C."/>
            <person name="Racz N."/>
            <person name="Riley R."/>
            <person name="Savchenko A."/>
            <person name="Shiryaev A."/>
            <person name="Soop K."/>
            <person name="Spirin V."/>
            <person name="Szebenyi C."/>
            <person name="Tomsovsky M."/>
            <person name="Tulloss R.E."/>
            <person name="Uehling J."/>
            <person name="Grigoriev I.V."/>
            <person name="Vagvolgyi C."/>
            <person name="Papp T."/>
            <person name="Martin F.M."/>
            <person name="Miettinen O."/>
            <person name="Hibbett D.S."/>
            <person name="Nagy L.G."/>
        </authorList>
    </citation>
    <scope>NUCLEOTIDE SEQUENCE [LARGE SCALE GENOMIC DNA]</scope>
    <source>
        <strain evidence="1 2">NL-1719</strain>
    </source>
</reference>
<accession>A0ACD3A0S1</accession>
<sequence length="92" mass="10400">MGCLLSKVQRWFRRRRSAPSVIQITIPNISIVHHHHNYNNTGPGSQNIEHGSGGMVNDNRAIHKGGEQDGTRNSKQHALAISLFMRKDLLYE</sequence>
<evidence type="ECO:0000313" key="2">
    <source>
        <dbReference type="Proteomes" id="UP000308600"/>
    </source>
</evidence>
<keyword evidence="2" id="KW-1185">Reference proteome</keyword>
<dbReference type="EMBL" id="ML209029">
    <property type="protein sequence ID" value="TFK59280.1"/>
    <property type="molecule type" value="Genomic_DNA"/>
</dbReference>
<gene>
    <name evidence="1" type="ORF">BDN72DRAFT_851359</name>
</gene>
<protein>
    <submittedName>
        <fullName evidence="1">Uncharacterized protein</fullName>
    </submittedName>
</protein>
<name>A0ACD3A0S1_9AGAR</name>
<evidence type="ECO:0000313" key="1">
    <source>
        <dbReference type="EMBL" id="TFK59280.1"/>
    </source>
</evidence>
<organism evidence="1 2">
    <name type="scientific">Pluteus cervinus</name>
    <dbReference type="NCBI Taxonomy" id="181527"/>
    <lineage>
        <taxon>Eukaryota</taxon>
        <taxon>Fungi</taxon>
        <taxon>Dikarya</taxon>
        <taxon>Basidiomycota</taxon>
        <taxon>Agaricomycotina</taxon>
        <taxon>Agaricomycetes</taxon>
        <taxon>Agaricomycetidae</taxon>
        <taxon>Agaricales</taxon>
        <taxon>Pluteineae</taxon>
        <taxon>Pluteaceae</taxon>
        <taxon>Pluteus</taxon>
    </lineage>
</organism>
<proteinExistence type="predicted"/>
<dbReference type="Proteomes" id="UP000308600">
    <property type="component" value="Unassembled WGS sequence"/>
</dbReference>